<sequence>VLYTHQKMKKSKTWQDGILRVRTGKNQATLFDDKGQCLESIFIKSQVTPGDDFESERYLITVEAVKVSEKASEDQPKKAQVPAVDRNGAKPALLPPRHLPVGLKRKFTGFQGPRQVEKKTPAMEDEEKPTALALSKEYQGTFPSKFYISSPLFSTIRKKDAETNPSAGWQEEAWQDNGREQMSVSSLLSAPFSDSCEQTGKHNSNQFVVKPRSPVLTEHAGPGAVSHHIRSTAQIIALLKSKPAQGHREQTSGVTGCLSKFQAAENADLCDKKSPVLPAFSGDPAKGLVPGTQHLPFIQGTVNDKKDWNAQTLPNSPEQPCGEELTGQRQDKKVNNLSQDLQDHLNTNSYFLPESTVSRTSDSQFVPSSVDISLSASSTTFENSPFGHRENSGTDSLRETLSVKMQSELHPRQNSEGVSSDPELSGDVTWTEAAIGEGVAQDAALRPHLKPHSCCEVETHSKNEVKCSSFDGERGTPPQFCDSDTGRTAEDSANQTRTEVELVGDGCNTKEISESQSSFEAINNEEDLDGCAAFTVNGTSWIKNQHSDLFPGDTNVNECHPENRVLEATGSLPDSSPSRIISAMDKKTKEGVTQVGCMESPDVGTEHFWGTKSDDIKSGNPLLVLSQKSDPLGTGYSSPEETAAGETALENAESVTASPEACKGETIGVDCLKCTAVAENSTGLPDLVNDIALLRALTQHSTALESLQKMEENASTFCE</sequence>
<dbReference type="Pfam" id="PF10382">
    <property type="entry name" value="ZGRF1-like_N"/>
    <property type="match status" value="1"/>
</dbReference>
<feature type="non-terminal residue" evidence="3">
    <location>
        <position position="719"/>
    </location>
</feature>
<dbReference type="EMBL" id="VZTC01009990">
    <property type="protein sequence ID" value="NXB54636.1"/>
    <property type="molecule type" value="Genomic_DNA"/>
</dbReference>
<dbReference type="InterPro" id="IPR018838">
    <property type="entry name" value="ZGRF1-like_N"/>
</dbReference>
<organism evidence="3 4">
    <name type="scientific">Leucopsar rothschildi</name>
    <name type="common">Bali myna</name>
    <name type="synonym">Rothschild's mynah</name>
    <dbReference type="NCBI Taxonomy" id="127929"/>
    <lineage>
        <taxon>Eukaryota</taxon>
        <taxon>Metazoa</taxon>
        <taxon>Chordata</taxon>
        <taxon>Craniata</taxon>
        <taxon>Vertebrata</taxon>
        <taxon>Euteleostomi</taxon>
        <taxon>Archelosauria</taxon>
        <taxon>Archosauria</taxon>
        <taxon>Dinosauria</taxon>
        <taxon>Saurischia</taxon>
        <taxon>Theropoda</taxon>
        <taxon>Coelurosauria</taxon>
        <taxon>Aves</taxon>
        <taxon>Neognathae</taxon>
        <taxon>Neoaves</taxon>
        <taxon>Telluraves</taxon>
        <taxon>Australaves</taxon>
        <taxon>Passeriformes</taxon>
        <taxon>Sturnidae</taxon>
        <taxon>Leucopsar</taxon>
    </lineage>
</organism>
<dbReference type="Proteomes" id="UP000522331">
    <property type="component" value="Unassembled WGS sequence"/>
</dbReference>
<evidence type="ECO:0000259" key="2">
    <source>
        <dbReference type="Pfam" id="PF10382"/>
    </source>
</evidence>
<proteinExistence type="predicted"/>
<protein>
    <submittedName>
        <fullName evidence="3">ZGRF1 protein</fullName>
    </submittedName>
</protein>
<name>A0A7K8ETL0_LEURO</name>
<comment type="caution">
    <text evidence="3">The sequence shown here is derived from an EMBL/GenBank/DDBJ whole genome shotgun (WGS) entry which is preliminary data.</text>
</comment>
<evidence type="ECO:0000313" key="4">
    <source>
        <dbReference type="Proteomes" id="UP000522331"/>
    </source>
</evidence>
<feature type="region of interest" description="Disordered" evidence="1">
    <location>
        <begin position="70"/>
        <end position="97"/>
    </location>
</feature>
<dbReference type="GO" id="GO:0005634">
    <property type="term" value="C:nucleus"/>
    <property type="evidence" value="ECO:0007669"/>
    <property type="project" value="TreeGrafter"/>
</dbReference>
<evidence type="ECO:0000256" key="1">
    <source>
        <dbReference type="SAM" id="MobiDB-lite"/>
    </source>
</evidence>
<reference evidence="3 4" key="1">
    <citation type="submission" date="2019-09" db="EMBL/GenBank/DDBJ databases">
        <title>Bird 10,000 Genomes (B10K) Project - Family phase.</title>
        <authorList>
            <person name="Zhang G."/>
        </authorList>
    </citation>
    <scope>NUCLEOTIDE SEQUENCE [LARGE SCALE GENOMIC DNA]</scope>
    <source>
        <strain evidence="3">B10K-DU-002-02</strain>
        <tissue evidence="3">Muscle</tissue>
    </source>
</reference>
<keyword evidence="4" id="KW-1185">Reference proteome</keyword>
<evidence type="ECO:0000313" key="3">
    <source>
        <dbReference type="EMBL" id="NXB54636.1"/>
    </source>
</evidence>
<dbReference type="GO" id="GO:0035861">
    <property type="term" value="C:site of double-strand break"/>
    <property type="evidence" value="ECO:0007669"/>
    <property type="project" value="TreeGrafter"/>
</dbReference>
<dbReference type="AlphaFoldDB" id="A0A7K8ETL0"/>
<dbReference type="PANTHER" id="PTHR28535:SF1">
    <property type="entry name" value="PROTEIN ZGRF1"/>
    <property type="match status" value="1"/>
</dbReference>
<feature type="domain" description="5'-3' DNA helicase ZGRF1-like N-terminal" evidence="2">
    <location>
        <begin position="1"/>
        <end position="68"/>
    </location>
</feature>
<dbReference type="GO" id="GO:0006302">
    <property type="term" value="P:double-strand break repair"/>
    <property type="evidence" value="ECO:0007669"/>
    <property type="project" value="TreeGrafter"/>
</dbReference>
<gene>
    <name evidence="3" type="primary">Zgrf1_1</name>
    <name evidence="3" type="ORF">LEUROT_R05371</name>
</gene>
<dbReference type="PANTHER" id="PTHR28535">
    <property type="entry name" value="ZINC FINGER GRF-TYPE CONTAINING 1"/>
    <property type="match status" value="1"/>
</dbReference>
<accession>A0A7K8ETL0</accession>
<feature type="non-terminal residue" evidence="3">
    <location>
        <position position="1"/>
    </location>
</feature>
<dbReference type="InterPro" id="IPR052800">
    <property type="entry name" value="DNA_Repair_Helicase_ZGRF1"/>
</dbReference>